<feature type="transmembrane region" description="Helical" evidence="1">
    <location>
        <begin position="114"/>
        <end position="139"/>
    </location>
</feature>
<sequence>MSAVALGWGLSLAVDTSGFLASRPYQFAAAALLAVGLIATTRDIVFAELRGRIGIVVLAVTVGVLVKAAVIVLVLLLVQPLPLACVLGIAVAQIDPLAVAAMQRNRLSRRARSILSAWASFDDPITVLLTIYATAVALSLDGQHRPSAFGTGGQRLGDFAVDLLGNAVFAGVAWLLWRGVRRLRGGSADPGGPQPARRRAFAAAVLGWLLLAAVVVVGAALLLILGVAVAGLFVRPDAGRALARASTGAFHVAAFGLGMLLVEGVDVRTGLVLAVAAVAAHAAVSVVIGRGLDRADRAYLAAGQQNGMTAVILALLLDRDFPGVVAVVAPAIVVIAAIHFGLNAALDRRFGLLVRPATGAAPAERRMPVAEIRRLRALERAQLAQR</sequence>
<dbReference type="EMBL" id="JBHMCA010000054">
    <property type="protein sequence ID" value="MFB9447719.1"/>
    <property type="molecule type" value="Genomic_DNA"/>
</dbReference>
<keyword evidence="3" id="KW-1185">Reference proteome</keyword>
<accession>A0ABV5MFT3</accession>
<protein>
    <recommendedName>
        <fullName evidence="4">Cation/H+ exchanger domain-containing protein</fullName>
    </recommendedName>
</protein>
<reference evidence="2 3" key="1">
    <citation type="submission" date="2024-09" db="EMBL/GenBank/DDBJ databases">
        <authorList>
            <person name="Sun Q."/>
            <person name="Mori K."/>
        </authorList>
    </citation>
    <scope>NUCLEOTIDE SEQUENCE [LARGE SCALE GENOMIC DNA]</scope>
    <source>
        <strain evidence="2 3">JCM 3307</strain>
    </source>
</reference>
<dbReference type="RefSeq" id="WP_223102639.1">
    <property type="nucleotide sequence ID" value="NZ_CP061913.1"/>
</dbReference>
<feature type="transmembrane region" description="Helical" evidence="1">
    <location>
        <begin position="81"/>
        <end position="102"/>
    </location>
</feature>
<comment type="caution">
    <text evidence="2">The sequence shown here is derived from an EMBL/GenBank/DDBJ whole genome shotgun (WGS) entry which is preliminary data.</text>
</comment>
<keyword evidence="1" id="KW-0812">Transmembrane</keyword>
<evidence type="ECO:0000256" key="1">
    <source>
        <dbReference type="SAM" id="Phobius"/>
    </source>
</evidence>
<organism evidence="2 3">
    <name type="scientific">Dactylosporangium vinaceum</name>
    <dbReference type="NCBI Taxonomy" id="53362"/>
    <lineage>
        <taxon>Bacteria</taxon>
        <taxon>Bacillati</taxon>
        <taxon>Actinomycetota</taxon>
        <taxon>Actinomycetes</taxon>
        <taxon>Micromonosporales</taxon>
        <taxon>Micromonosporaceae</taxon>
        <taxon>Dactylosporangium</taxon>
    </lineage>
</organism>
<feature type="transmembrane region" description="Helical" evidence="1">
    <location>
        <begin position="201"/>
        <end position="229"/>
    </location>
</feature>
<feature type="transmembrane region" description="Helical" evidence="1">
    <location>
        <begin position="269"/>
        <end position="292"/>
    </location>
</feature>
<evidence type="ECO:0000313" key="2">
    <source>
        <dbReference type="EMBL" id="MFB9447719.1"/>
    </source>
</evidence>
<keyword evidence="1" id="KW-0472">Membrane</keyword>
<name>A0ABV5MFT3_9ACTN</name>
<feature type="transmembrane region" description="Helical" evidence="1">
    <location>
        <begin position="241"/>
        <end position="262"/>
    </location>
</feature>
<feature type="transmembrane region" description="Helical" evidence="1">
    <location>
        <begin position="53"/>
        <end position="75"/>
    </location>
</feature>
<keyword evidence="1" id="KW-1133">Transmembrane helix</keyword>
<gene>
    <name evidence="2" type="ORF">ACFFTR_31900</name>
</gene>
<feature type="transmembrane region" description="Helical" evidence="1">
    <location>
        <begin position="159"/>
        <end position="180"/>
    </location>
</feature>
<proteinExistence type="predicted"/>
<evidence type="ECO:0008006" key="4">
    <source>
        <dbReference type="Google" id="ProtNLM"/>
    </source>
</evidence>
<feature type="transmembrane region" description="Helical" evidence="1">
    <location>
        <begin position="23"/>
        <end position="41"/>
    </location>
</feature>
<evidence type="ECO:0000313" key="3">
    <source>
        <dbReference type="Proteomes" id="UP001589608"/>
    </source>
</evidence>
<dbReference type="Proteomes" id="UP001589608">
    <property type="component" value="Unassembled WGS sequence"/>
</dbReference>
<feature type="transmembrane region" description="Helical" evidence="1">
    <location>
        <begin position="324"/>
        <end position="346"/>
    </location>
</feature>